<dbReference type="Pfam" id="PF01625">
    <property type="entry name" value="PMSR"/>
    <property type="match status" value="1"/>
</dbReference>
<sequence length="304" mass="35177">MFFISTFLLLLISCNGEKIVKNDENFRKLTSEEEFVIIHKGTERPFSGKYNDFFEKGTYHCKRCNAPLFRSDSKFKSTCGWPSFDDELPGAVKKIPDSDGIRVEIQCANCGAHLGHIFKGEGFTKKNVRYCVNSISLIFVPDKEELKKAYFAGGCFWGVEYLFEKKEGVNDVVSGYMGGNVKNPSYEQVCSGKTGHYETVEVTYYPSKISYEELVKYFFEIHDFSQENGQGPDIGEQYKSVIFYNDDDEKETVLKLIEILKSKGYKVATKLLKSSEFYKAEDYHQDYYKKHKKTPYCHFHRNIF</sequence>
<name>A0A348MJF5_UNCW3</name>
<dbReference type="HAMAP" id="MF_01401">
    <property type="entry name" value="MsrA"/>
    <property type="match status" value="1"/>
</dbReference>
<evidence type="ECO:0000256" key="6">
    <source>
        <dbReference type="HAMAP-Rule" id="MF_01401"/>
    </source>
</evidence>
<accession>A0A348MJF5</accession>
<gene>
    <name evidence="6" type="primary">msrA</name>
    <name evidence="8" type="ORF">DCG82_02105</name>
</gene>
<feature type="active site" evidence="6">
    <location>
        <position position="155"/>
    </location>
</feature>
<evidence type="ECO:0000256" key="1">
    <source>
        <dbReference type="ARBA" id="ARBA00023002"/>
    </source>
</evidence>
<dbReference type="AlphaFoldDB" id="A0A348MJF5"/>
<dbReference type="PANTHER" id="PTHR43774:SF1">
    <property type="entry name" value="PEPTIDE METHIONINE SULFOXIDE REDUCTASE MSRA 2"/>
    <property type="match status" value="1"/>
</dbReference>
<comment type="catalytic activity">
    <reaction evidence="4">
        <text>L-methionyl-[protein] + [thioredoxin]-disulfide + H2O = L-methionyl-(R)-S-oxide-[protein] + [thioredoxin]-dithiol</text>
        <dbReference type="Rhea" id="RHEA:24164"/>
        <dbReference type="Rhea" id="RHEA-COMP:10698"/>
        <dbReference type="Rhea" id="RHEA-COMP:10700"/>
        <dbReference type="Rhea" id="RHEA-COMP:12313"/>
        <dbReference type="Rhea" id="RHEA-COMP:12314"/>
        <dbReference type="ChEBI" id="CHEBI:15377"/>
        <dbReference type="ChEBI" id="CHEBI:16044"/>
        <dbReference type="ChEBI" id="CHEBI:29950"/>
        <dbReference type="ChEBI" id="CHEBI:45764"/>
        <dbReference type="ChEBI" id="CHEBI:50058"/>
        <dbReference type="EC" id="1.8.4.12"/>
    </reaction>
</comment>
<comment type="catalytic activity">
    <reaction evidence="3 6">
        <text>L-methionyl-[protein] + [thioredoxin]-disulfide + H2O = L-methionyl-(S)-S-oxide-[protein] + [thioredoxin]-dithiol</text>
        <dbReference type="Rhea" id="RHEA:14217"/>
        <dbReference type="Rhea" id="RHEA-COMP:10698"/>
        <dbReference type="Rhea" id="RHEA-COMP:10700"/>
        <dbReference type="Rhea" id="RHEA-COMP:12313"/>
        <dbReference type="Rhea" id="RHEA-COMP:12315"/>
        <dbReference type="ChEBI" id="CHEBI:15377"/>
        <dbReference type="ChEBI" id="CHEBI:16044"/>
        <dbReference type="ChEBI" id="CHEBI:29950"/>
        <dbReference type="ChEBI" id="CHEBI:44120"/>
        <dbReference type="ChEBI" id="CHEBI:50058"/>
        <dbReference type="EC" id="1.8.4.11"/>
    </reaction>
</comment>
<protein>
    <recommendedName>
        <fullName evidence="6">Peptide methionine sulfoxide reductase MsrA</fullName>
        <shortName evidence="6">Protein-methionine-S-oxide reductase</shortName>
        <ecNumber evidence="6">1.8.4.11</ecNumber>
    </recommendedName>
    <alternativeName>
        <fullName evidence="6">Peptide-methionine (S)-S-oxide reductase</fullName>
        <shortName evidence="6">Peptide Met(O) reductase</shortName>
    </alternativeName>
</protein>
<dbReference type="InterPro" id="IPR036509">
    <property type="entry name" value="Met_Sox_Rdtase_MsrA_sf"/>
</dbReference>
<dbReference type="NCBIfam" id="NF004042">
    <property type="entry name" value="PRK05550.1"/>
    <property type="match status" value="1"/>
</dbReference>
<dbReference type="GO" id="GO:0033744">
    <property type="term" value="F:L-methionine:thioredoxin-disulfide S-oxidoreductase activity"/>
    <property type="evidence" value="ECO:0007669"/>
    <property type="project" value="RHEA"/>
</dbReference>
<evidence type="ECO:0000256" key="4">
    <source>
        <dbReference type="ARBA" id="ARBA00048488"/>
    </source>
</evidence>
<dbReference type="SUPFAM" id="SSF51316">
    <property type="entry name" value="Mss4-like"/>
    <property type="match status" value="1"/>
</dbReference>
<dbReference type="PROSITE" id="PS51790">
    <property type="entry name" value="MSRB"/>
    <property type="match status" value="1"/>
</dbReference>
<dbReference type="Pfam" id="PF01641">
    <property type="entry name" value="SelR"/>
    <property type="match status" value="1"/>
</dbReference>
<organism evidence="8 9">
    <name type="scientific">candidate division WOR-3 bacterium</name>
    <dbReference type="NCBI Taxonomy" id="2052148"/>
    <lineage>
        <taxon>Bacteria</taxon>
        <taxon>Bacteria division WOR-3</taxon>
    </lineage>
</organism>
<comment type="similarity">
    <text evidence="6">Belongs to the MsrA Met sulfoxide reductase family.</text>
</comment>
<evidence type="ECO:0000259" key="7">
    <source>
        <dbReference type="PROSITE" id="PS51790"/>
    </source>
</evidence>
<dbReference type="NCBIfam" id="TIGR00401">
    <property type="entry name" value="msrA"/>
    <property type="match status" value="1"/>
</dbReference>
<keyword evidence="1 6" id="KW-0560">Oxidoreductase</keyword>
<dbReference type="SUPFAM" id="SSF55068">
    <property type="entry name" value="Peptide methionine sulfoxide reductase"/>
    <property type="match status" value="1"/>
</dbReference>
<keyword evidence="2" id="KW-0511">Multifunctional enzyme</keyword>
<dbReference type="NCBIfam" id="NF004036">
    <property type="entry name" value="PRK05508.1"/>
    <property type="match status" value="1"/>
</dbReference>
<dbReference type="PANTHER" id="PTHR43774">
    <property type="entry name" value="PEPTIDE METHIONINE SULFOXIDE REDUCTASE"/>
    <property type="match status" value="1"/>
</dbReference>
<dbReference type="InterPro" id="IPR002579">
    <property type="entry name" value="Met_Sox_Rdtase_MsrB_dom"/>
</dbReference>
<evidence type="ECO:0000256" key="5">
    <source>
        <dbReference type="ARBA" id="ARBA00048782"/>
    </source>
</evidence>
<proteinExistence type="inferred from homology"/>
<reference evidence="8 9" key="1">
    <citation type="journal article" date="2018" name="Nat. Biotechnol.">
        <title>A standardized bacterial taxonomy based on genome phylogeny substantially revises the tree of life.</title>
        <authorList>
            <person name="Parks D.H."/>
            <person name="Chuvochina M."/>
            <person name="Waite D.W."/>
            <person name="Rinke C."/>
            <person name="Skarshewski A."/>
            <person name="Chaumeil P.A."/>
            <person name="Hugenholtz P."/>
        </authorList>
    </citation>
    <scope>NUCLEOTIDE SEQUENCE [LARGE SCALE GENOMIC DNA]</scope>
    <source>
        <strain evidence="8">UBA7921</strain>
    </source>
</reference>
<evidence type="ECO:0000313" key="8">
    <source>
        <dbReference type="EMBL" id="HAF07181.1"/>
    </source>
</evidence>
<evidence type="ECO:0000256" key="2">
    <source>
        <dbReference type="ARBA" id="ARBA00023268"/>
    </source>
</evidence>
<dbReference type="NCBIfam" id="TIGR00357">
    <property type="entry name" value="peptide-methionine (R)-S-oxide reductase MsrB"/>
    <property type="match status" value="1"/>
</dbReference>
<dbReference type="EC" id="1.8.4.11" evidence="6"/>
<evidence type="ECO:0000313" key="9">
    <source>
        <dbReference type="Proteomes" id="UP000262454"/>
    </source>
</evidence>
<dbReference type="GO" id="GO:0008113">
    <property type="term" value="F:peptide-methionine (S)-S-oxide reductase activity"/>
    <property type="evidence" value="ECO:0007669"/>
    <property type="project" value="UniProtKB-UniRule"/>
</dbReference>
<dbReference type="Proteomes" id="UP000262454">
    <property type="component" value="Unassembled WGS sequence"/>
</dbReference>
<comment type="catalytic activity">
    <reaction evidence="5 6">
        <text>[thioredoxin]-disulfide + L-methionine + H2O = L-methionine (S)-S-oxide + [thioredoxin]-dithiol</text>
        <dbReference type="Rhea" id="RHEA:19993"/>
        <dbReference type="Rhea" id="RHEA-COMP:10698"/>
        <dbReference type="Rhea" id="RHEA-COMP:10700"/>
        <dbReference type="ChEBI" id="CHEBI:15377"/>
        <dbReference type="ChEBI" id="CHEBI:29950"/>
        <dbReference type="ChEBI" id="CHEBI:50058"/>
        <dbReference type="ChEBI" id="CHEBI:57844"/>
        <dbReference type="ChEBI" id="CHEBI:58772"/>
        <dbReference type="EC" id="1.8.4.11"/>
    </reaction>
</comment>
<dbReference type="Gene3D" id="2.170.150.20">
    <property type="entry name" value="Peptide methionine sulfoxide reductase"/>
    <property type="match status" value="1"/>
</dbReference>
<comment type="function">
    <text evidence="6">Has an important function as a repair enzyme for proteins that have been inactivated by oxidation. Catalyzes the reversible oxidation-reduction of methionine sulfoxide in proteins to methionine.</text>
</comment>
<feature type="domain" description="MsrB" evidence="7">
    <location>
        <begin position="22"/>
        <end position="142"/>
    </location>
</feature>
<dbReference type="Gene3D" id="3.30.1060.10">
    <property type="entry name" value="Peptide methionine sulphoxide reductase MsrA"/>
    <property type="match status" value="1"/>
</dbReference>
<comment type="caution">
    <text evidence="8">The sequence shown here is derived from an EMBL/GenBank/DDBJ whole genome shotgun (WGS) entry which is preliminary data.</text>
</comment>
<dbReference type="GO" id="GO:0033743">
    <property type="term" value="F:peptide-methionine (R)-S-oxide reductase activity"/>
    <property type="evidence" value="ECO:0007669"/>
    <property type="project" value="UniProtKB-EC"/>
</dbReference>
<evidence type="ECO:0000256" key="3">
    <source>
        <dbReference type="ARBA" id="ARBA00047806"/>
    </source>
</evidence>
<dbReference type="InterPro" id="IPR002569">
    <property type="entry name" value="Met_Sox_Rdtase_MsrA_dom"/>
</dbReference>
<dbReference type="EMBL" id="DMCX01000013">
    <property type="protein sequence ID" value="HAF07181.1"/>
    <property type="molecule type" value="Genomic_DNA"/>
</dbReference>
<dbReference type="InterPro" id="IPR011057">
    <property type="entry name" value="Mss4-like_sf"/>
</dbReference>